<dbReference type="InterPro" id="IPR015424">
    <property type="entry name" value="PyrdxlP-dep_Trfase"/>
</dbReference>
<evidence type="ECO:0000256" key="1">
    <source>
        <dbReference type="ARBA" id="ARBA00001933"/>
    </source>
</evidence>
<dbReference type="InterPro" id="IPR050087">
    <property type="entry name" value="AON_synthase_class-II"/>
</dbReference>
<keyword evidence="11" id="KW-1185">Reference proteome</keyword>
<evidence type="ECO:0000256" key="5">
    <source>
        <dbReference type="ARBA" id="ARBA00022898"/>
    </source>
</evidence>
<keyword evidence="6" id="KW-0012">Acyltransferase</keyword>
<gene>
    <name evidence="10" type="ORF">Cfor_06463</name>
</gene>
<evidence type="ECO:0000256" key="7">
    <source>
        <dbReference type="ARBA" id="ARBA00048528"/>
    </source>
</evidence>
<evidence type="ECO:0000256" key="6">
    <source>
        <dbReference type="ARBA" id="ARBA00023315"/>
    </source>
</evidence>
<dbReference type="Pfam" id="PF00155">
    <property type="entry name" value="Aminotran_1_2"/>
    <property type="match status" value="1"/>
</dbReference>
<dbReference type="PROSITE" id="PS00599">
    <property type="entry name" value="AA_TRANSFER_CLASS_2"/>
    <property type="match status" value="1"/>
</dbReference>
<dbReference type="GO" id="GO:0046512">
    <property type="term" value="P:sphingosine biosynthetic process"/>
    <property type="evidence" value="ECO:0007669"/>
    <property type="project" value="TreeGrafter"/>
</dbReference>
<organism evidence="10 11">
    <name type="scientific">Coptotermes formosanus</name>
    <name type="common">Formosan subterranean termite</name>
    <dbReference type="NCBI Taxonomy" id="36987"/>
    <lineage>
        <taxon>Eukaryota</taxon>
        <taxon>Metazoa</taxon>
        <taxon>Ecdysozoa</taxon>
        <taxon>Arthropoda</taxon>
        <taxon>Hexapoda</taxon>
        <taxon>Insecta</taxon>
        <taxon>Pterygota</taxon>
        <taxon>Neoptera</taxon>
        <taxon>Polyneoptera</taxon>
        <taxon>Dictyoptera</taxon>
        <taxon>Blattodea</taxon>
        <taxon>Blattoidea</taxon>
        <taxon>Termitoidae</taxon>
        <taxon>Rhinotermitidae</taxon>
        <taxon>Coptotermes</taxon>
    </lineage>
</organism>
<comment type="similarity">
    <text evidence="2 8">Belongs to the class-II pyridoxal-phosphate-dependent aminotransferase family.</text>
</comment>
<dbReference type="GO" id="GO:0016020">
    <property type="term" value="C:membrane"/>
    <property type="evidence" value="ECO:0007669"/>
    <property type="project" value="GOC"/>
</dbReference>
<dbReference type="GO" id="GO:0017059">
    <property type="term" value="C:serine palmitoyltransferase complex"/>
    <property type="evidence" value="ECO:0007669"/>
    <property type="project" value="TreeGrafter"/>
</dbReference>
<dbReference type="PANTHER" id="PTHR13693">
    <property type="entry name" value="CLASS II AMINOTRANSFERASE/8-AMINO-7-OXONONANOATE SYNTHASE"/>
    <property type="match status" value="1"/>
</dbReference>
<evidence type="ECO:0000313" key="10">
    <source>
        <dbReference type="EMBL" id="GFG39155.1"/>
    </source>
</evidence>
<dbReference type="InterPro" id="IPR004839">
    <property type="entry name" value="Aminotransferase_I/II_large"/>
</dbReference>
<sequence>MADTSSYSSAVKLMSAYLYVDEAHSVGAVGENGRGVLDYFGCDPNDVDILMGTYTKSFGSAGGYIAGSKHLIDHLRVNSHAACYASAMSPPVAQQIITSMKIIMGEDGTLEGKKRLMQLARNTRYFRQRLKQIGVIIYGNDDSPVVPLLVYMFSKIGAVVRTLKARNIATVGVGFPATPLMEGRIRFCLSAAHTKEQLDKALEVIEEISNTLGLSYSQMPRYKGKIAYGSEDELE</sequence>
<evidence type="ECO:0000256" key="8">
    <source>
        <dbReference type="RuleBase" id="RU003693"/>
    </source>
</evidence>
<dbReference type="PANTHER" id="PTHR13693:SF3">
    <property type="entry name" value="LD36009P"/>
    <property type="match status" value="1"/>
</dbReference>
<evidence type="ECO:0000256" key="2">
    <source>
        <dbReference type="ARBA" id="ARBA00008392"/>
    </source>
</evidence>
<evidence type="ECO:0000256" key="3">
    <source>
        <dbReference type="ARBA" id="ARBA00013220"/>
    </source>
</evidence>
<comment type="cofactor">
    <cofactor evidence="1 8">
        <name>pyridoxal 5'-phosphate</name>
        <dbReference type="ChEBI" id="CHEBI:597326"/>
    </cofactor>
</comment>
<reference evidence="11" key="1">
    <citation type="submission" date="2020-01" db="EMBL/GenBank/DDBJ databases">
        <title>Draft genome sequence of the Termite Coptotermes fromosanus.</title>
        <authorList>
            <person name="Itakura S."/>
            <person name="Yosikawa Y."/>
            <person name="Umezawa K."/>
        </authorList>
    </citation>
    <scope>NUCLEOTIDE SEQUENCE [LARGE SCALE GENOMIC DNA]</scope>
</reference>
<evidence type="ECO:0000313" key="11">
    <source>
        <dbReference type="Proteomes" id="UP000502823"/>
    </source>
</evidence>
<dbReference type="InterPro" id="IPR015421">
    <property type="entry name" value="PyrdxlP-dep_Trfase_major"/>
</dbReference>
<proteinExistence type="inferred from homology"/>
<comment type="catalytic activity">
    <reaction evidence="7">
        <text>L-serine + hexadecanoyl-CoA + H(+) = 3-oxosphinganine + CO2 + CoA</text>
        <dbReference type="Rhea" id="RHEA:14761"/>
        <dbReference type="ChEBI" id="CHEBI:15378"/>
        <dbReference type="ChEBI" id="CHEBI:16526"/>
        <dbReference type="ChEBI" id="CHEBI:33384"/>
        <dbReference type="ChEBI" id="CHEBI:57287"/>
        <dbReference type="ChEBI" id="CHEBI:57379"/>
        <dbReference type="ChEBI" id="CHEBI:58299"/>
        <dbReference type="EC" id="2.3.1.50"/>
    </reaction>
</comment>
<name>A0A6L2Q8H4_COPFO</name>
<accession>A0A6L2Q8H4</accession>
<dbReference type="SUPFAM" id="SSF53383">
    <property type="entry name" value="PLP-dependent transferases"/>
    <property type="match status" value="1"/>
</dbReference>
<keyword evidence="5 8" id="KW-0663">Pyridoxal phosphate</keyword>
<protein>
    <recommendedName>
        <fullName evidence="3">serine C-palmitoyltransferase</fullName>
        <ecNumber evidence="3">2.3.1.50</ecNumber>
    </recommendedName>
</protein>
<dbReference type="InParanoid" id="A0A6L2Q8H4"/>
<dbReference type="AlphaFoldDB" id="A0A6L2Q8H4"/>
<feature type="domain" description="Aminotransferase class I/classII large" evidence="9">
    <location>
        <begin position="15"/>
        <end position="205"/>
    </location>
</feature>
<evidence type="ECO:0000256" key="4">
    <source>
        <dbReference type="ARBA" id="ARBA00022679"/>
    </source>
</evidence>
<dbReference type="Gene3D" id="3.90.1150.10">
    <property type="entry name" value="Aspartate Aminotransferase, domain 1"/>
    <property type="match status" value="1"/>
</dbReference>
<dbReference type="GO" id="GO:0046513">
    <property type="term" value="P:ceramide biosynthetic process"/>
    <property type="evidence" value="ECO:0007669"/>
    <property type="project" value="TreeGrafter"/>
</dbReference>
<dbReference type="Gene3D" id="3.40.640.10">
    <property type="entry name" value="Type I PLP-dependent aspartate aminotransferase-like (Major domain)"/>
    <property type="match status" value="1"/>
</dbReference>
<dbReference type="EC" id="2.3.1.50" evidence="3"/>
<dbReference type="Proteomes" id="UP000502823">
    <property type="component" value="Unassembled WGS sequence"/>
</dbReference>
<keyword evidence="4" id="KW-0808">Transferase</keyword>
<dbReference type="InterPro" id="IPR001917">
    <property type="entry name" value="Aminotrans_II_pyridoxalP_BS"/>
</dbReference>
<dbReference type="GO" id="GO:0030170">
    <property type="term" value="F:pyridoxal phosphate binding"/>
    <property type="evidence" value="ECO:0007669"/>
    <property type="project" value="InterPro"/>
</dbReference>
<dbReference type="OrthoDB" id="65434at2759"/>
<dbReference type="InterPro" id="IPR015422">
    <property type="entry name" value="PyrdxlP-dep_Trfase_small"/>
</dbReference>
<dbReference type="GO" id="GO:0004758">
    <property type="term" value="F:serine C-palmitoyltransferase activity"/>
    <property type="evidence" value="ECO:0007669"/>
    <property type="project" value="UniProtKB-EC"/>
</dbReference>
<comment type="caution">
    <text evidence="10">The sequence shown here is derived from an EMBL/GenBank/DDBJ whole genome shotgun (WGS) entry which is preliminary data.</text>
</comment>
<dbReference type="EMBL" id="BLKM01000870">
    <property type="protein sequence ID" value="GFG39155.1"/>
    <property type="molecule type" value="Genomic_DNA"/>
</dbReference>
<evidence type="ECO:0000259" key="9">
    <source>
        <dbReference type="Pfam" id="PF00155"/>
    </source>
</evidence>